<feature type="transmembrane region" description="Helical" evidence="1">
    <location>
        <begin position="165"/>
        <end position="186"/>
    </location>
</feature>
<dbReference type="EMBL" id="DF237054">
    <property type="protein sequence ID" value="GAQ82240.1"/>
    <property type="molecule type" value="Genomic_DNA"/>
</dbReference>
<feature type="transmembrane region" description="Helical" evidence="1">
    <location>
        <begin position="135"/>
        <end position="158"/>
    </location>
</feature>
<gene>
    <name evidence="2" type="ORF">KFL_001050055</name>
</gene>
<accession>A0A1Y1HUD3</accession>
<keyword evidence="3" id="KW-1185">Reference proteome</keyword>
<reference evidence="2 3" key="1">
    <citation type="journal article" date="2014" name="Nat. Commun.">
        <title>Klebsormidium flaccidum genome reveals primary factors for plant terrestrial adaptation.</title>
        <authorList>
            <person name="Hori K."/>
            <person name="Maruyama F."/>
            <person name="Fujisawa T."/>
            <person name="Togashi T."/>
            <person name="Yamamoto N."/>
            <person name="Seo M."/>
            <person name="Sato S."/>
            <person name="Yamada T."/>
            <person name="Mori H."/>
            <person name="Tajima N."/>
            <person name="Moriyama T."/>
            <person name="Ikeuchi M."/>
            <person name="Watanabe M."/>
            <person name="Wada H."/>
            <person name="Kobayashi K."/>
            <person name="Saito M."/>
            <person name="Masuda T."/>
            <person name="Sasaki-Sekimoto Y."/>
            <person name="Mashiguchi K."/>
            <person name="Awai K."/>
            <person name="Shimojima M."/>
            <person name="Masuda S."/>
            <person name="Iwai M."/>
            <person name="Nobusawa T."/>
            <person name="Narise T."/>
            <person name="Kondo S."/>
            <person name="Saito H."/>
            <person name="Sato R."/>
            <person name="Murakawa M."/>
            <person name="Ihara Y."/>
            <person name="Oshima-Yamada Y."/>
            <person name="Ohtaka K."/>
            <person name="Satoh M."/>
            <person name="Sonobe K."/>
            <person name="Ishii M."/>
            <person name="Ohtani R."/>
            <person name="Kanamori-Sato M."/>
            <person name="Honoki R."/>
            <person name="Miyazaki D."/>
            <person name="Mochizuki H."/>
            <person name="Umetsu J."/>
            <person name="Higashi K."/>
            <person name="Shibata D."/>
            <person name="Kamiya Y."/>
            <person name="Sato N."/>
            <person name="Nakamura Y."/>
            <person name="Tabata S."/>
            <person name="Ida S."/>
            <person name="Kurokawa K."/>
            <person name="Ohta H."/>
        </authorList>
    </citation>
    <scope>NUCLEOTIDE SEQUENCE [LARGE SCALE GENOMIC DNA]</scope>
    <source>
        <strain evidence="2 3">NIES-2285</strain>
    </source>
</reference>
<dbReference type="AlphaFoldDB" id="A0A1Y1HUD3"/>
<keyword evidence="1" id="KW-0472">Membrane</keyword>
<evidence type="ECO:0000313" key="3">
    <source>
        <dbReference type="Proteomes" id="UP000054558"/>
    </source>
</evidence>
<keyword evidence="1" id="KW-1133">Transmembrane helix</keyword>
<name>A0A1Y1HUD3_KLENI</name>
<feature type="transmembrane region" description="Helical" evidence="1">
    <location>
        <begin position="106"/>
        <end position="129"/>
    </location>
</feature>
<sequence length="207" mass="21907">MLEGHSVGKVLEVFQERSRAGLSTFEHLFFVKTAKTARDRVVGVGQVWSWCWSGKFVPGGGGWEGAMACYFGYFVQAVTCSMLLLTKTLQESAGFCRLAEDQRDKVADFISFLFWCFGGLFLDAAGWLVDTCPGSFLVSVTVTVEAVVTGMAVVAVGVATVTARLLAGAAAAIVMAAAAAEVTASVGETSTERGLVHASKDAWAPVF</sequence>
<keyword evidence="1" id="KW-0812">Transmembrane</keyword>
<evidence type="ECO:0000313" key="2">
    <source>
        <dbReference type="EMBL" id="GAQ82240.1"/>
    </source>
</evidence>
<organism evidence="2 3">
    <name type="scientific">Klebsormidium nitens</name>
    <name type="common">Green alga</name>
    <name type="synonym">Ulothrix nitens</name>
    <dbReference type="NCBI Taxonomy" id="105231"/>
    <lineage>
        <taxon>Eukaryota</taxon>
        <taxon>Viridiplantae</taxon>
        <taxon>Streptophyta</taxon>
        <taxon>Klebsormidiophyceae</taxon>
        <taxon>Klebsormidiales</taxon>
        <taxon>Klebsormidiaceae</taxon>
        <taxon>Klebsormidium</taxon>
    </lineage>
</organism>
<dbReference type="Proteomes" id="UP000054558">
    <property type="component" value="Unassembled WGS sequence"/>
</dbReference>
<protein>
    <submittedName>
        <fullName evidence="2">Uncharacterized protein</fullName>
    </submittedName>
</protein>
<proteinExistence type="predicted"/>
<feature type="transmembrane region" description="Helical" evidence="1">
    <location>
        <begin position="65"/>
        <end position="85"/>
    </location>
</feature>
<evidence type="ECO:0000256" key="1">
    <source>
        <dbReference type="SAM" id="Phobius"/>
    </source>
</evidence>